<evidence type="ECO:0000313" key="2">
    <source>
        <dbReference type="Proteomes" id="UP001152795"/>
    </source>
</evidence>
<gene>
    <name evidence="1" type="ORF">PACLA_8A058674</name>
</gene>
<reference evidence="1" key="1">
    <citation type="submission" date="2020-04" db="EMBL/GenBank/DDBJ databases">
        <authorList>
            <person name="Alioto T."/>
            <person name="Alioto T."/>
            <person name="Gomez Garrido J."/>
        </authorList>
    </citation>
    <scope>NUCLEOTIDE SEQUENCE</scope>
    <source>
        <strain evidence="1">A484AB</strain>
    </source>
</reference>
<evidence type="ECO:0000313" key="1">
    <source>
        <dbReference type="EMBL" id="CAB4044257.1"/>
    </source>
</evidence>
<keyword evidence="2" id="KW-1185">Reference proteome</keyword>
<feature type="non-terminal residue" evidence="1">
    <location>
        <position position="1"/>
    </location>
</feature>
<proteinExistence type="predicted"/>
<name>A0A7D9M7U4_PARCT</name>
<sequence>AVTRAWRCKSKVGNERESTLNVNPAIELPTQMCLPVKSCKAVKCCCGKVCKGARGLKMHQRSCRVIDDLEDELQQQMTEALNDDNHEDNTDPVNPEISPLNTQENFPDLKRG</sequence>
<accession>A0A7D9M7U4</accession>
<protein>
    <submittedName>
        <fullName evidence="1">Uncharacterized protein</fullName>
    </submittedName>
</protein>
<comment type="caution">
    <text evidence="1">The sequence shown here is derived from an EMBL/GenBank/DDBJ whole genome shotgun (WGS) entry which is preliminary data.</text>
</comment>
<dbReference type="AlphaFoldDB" id="A0A7D9M7U4"/>
<dbReference type="EMBL" id="CACRXK020034381">
    <property type="protein sequence ID" value="CAB4044257.1"/>
    <property type="molecule type" value="Genomic_DNA"/>
</dbReference>
<organism evidence="1 2">
    <name type="scientific">Paramuricea clavata</name>
    <name type="common">Red gorgonian</name>
    <name type="synonym">Violescent sea-whip</name>
    <dbReference type="NCBI Taxonomy" id="317549"/>
    <lineage>
        <taxon>Eukaryota</taxon>
        <taxon>Metazoa</taxon>
        <taxon>Cnidaria</taxon>
        <taxon>Anthozoa</taxon>
        <taxon>Octocorallia</taxon>
        <taxon>Malacalcyonacea</taxon>
        <taxon>Plexauridae</taxon>
        <taxon>Paramuricea</taxon>
    </lineage>
</organism>
<dbReference type="Proteomes" id="UP001152795">
    <property type="component" value="Unassembled WGS sequence"/>
</dbReference>